<dbReference type="InterPro" id="IPR050911">
    <property type="entry name" value="DRAM/TMEM150_Autophagy_Mod"/>
</dbReference>
<accession>A0A1I7YYK2</accession>
<organism evidence="2 3">
    <name type="scientific">Steinernema glaseri</name>
    <dbReference type="NCBI Taxonomy" id="37863"/>
    <lineage>
        <taxon>Eukaryota</taxon>
        <taxon>Metazoa</taxon>
        <taxon>Ecdysozoa</taxon>
        <taxon>Nematoda</taxon>
        <taxon>Chromadorea</taxon>
        <taxon>Rhabditida</taxon>
        <taxon>Tylenchina</taxon>
        <taxon>Panagrolaimomorpha</taxon>
        <taxon>Strongyloidoidea</taxon>
        <taxon>Steinernematidae</taxon>
        <taxon>Steinernema</taxon>
    </lineage>
</organism>
<dbReference type="WBParaSite" id="L893_g21023.t1">
    <property type="protein sequence ID" value="L893_g21023.t1"/>
    <property type="gene ID" value="L893_g21023"/>
</dbReference>
<keyword evidence="1" id="KW-0472">Membrane</keyword>
<keyword evidence="1" id="KW-1133">Transmembrane helix</keyword>
<feature type="transmembrane region" description="Helical" evidence="1">
    <location>
        <begin position="36"/>
        <end position="52"/>
    </location>
</feature>
<evidence type="ECO:0000313" key="2">
    <source>
        <dbReference type="Proteomes" id="UP000095287"/>
    </source>
</evidence>
<sequence>MVVRSLWLMPISSSVLTITAYNLPHQPLAKAISSQILNVAALFFALTVYLRHRQIVEYYGNRLKIESRLWRPFSYVLLLFGMLASFAITLEANFFNTIEVKHGILGRLFATAALTYFLGQIAFGYFAQPPMFWPFLNHCRLFLCFGGMSAFFWLMFFSRQQGSPTSMNYNYAVLPSVVQGSVQMLLSSFSIELWFSYAHVPKLHFSAKYYNALQTTENDE</sequence>
<evidence type="ECO:0000256" key="1">
    <source>
        <dbReference type="SAM" id="Phobius"/>
    </source>
</evidence>
<reference evidence="3" key="1">
    <citation type="submission" date="2016-11" db="UniProtKB">
        <authorList>
            <consortium name="WormBaseParasite"/>
        </authorList>
    </citation>
    <scope>IDENTIFICATION</scope>
</reference>
<keyword evidence="2" id="KW-1185">Reference proteome</keyword>
<dbReference type="PANTHER" id="PTHR21324">
    <property type="entry name" value="FASTING-INDUCIBLE INTEGRAL MEMBRANE PROTEIN TM6P1-RELATED"/>
    <property type="match status" value="1"/>
</dbReference>
<evidence type="ECO:0000313" key="3">
    <source>
        <dbReference type="WBParaSite" id="L893_g21023.t1"/>
    </source>
</evidence>
<name>A0A1I7YYK2_9BILA</name>
<feature type="transmembrane region" description="Helical" evidence="1">
    <location>
        <begin position="72"/>
        <end position="92"/>
    </location>
</feature>
<proteinExistence type="predicted"/>
<dbReference type="AlphaFoldDB" id="A0A1I7YYK2"/>
<feature type="transmembrane region" description="Helical" evidence="1">
    <location>
        <begin position="132"/>
        <end position="157"/>
    </location>
</feature>
<feature type="transmembrane region" description="Helical" evidence="1">
    <location>
        <begin position="104"/>
        <end position="126"/>
    </location>
</feature>
<dbReference type="Proteomes" id="UP000095287">
    <property type="component" value="Unplaced"/>
</dbReference>
<dbReference type="PANTHER" id="PTHR21324:SF2">
    <property type="entry name" value="EG:22E5.9 PROTEIN"/>
    <property type="match status" value="1"/>
</dbReference>
<protein>
    <submittedName>
        <fullName evidence="3">Cytochrome b561 domain-containing protein</fullName>
    </submittedName>
</protein>
<keyword evidence="1" id="KW-0812">Transmembrane</keyword>